<dbReference type="Proteomes" id="UP000325811">
    <property type="component" value="Chromosome I"/>
</dbReference>
<accession>A0A5Q4YVM4</accession>
<evidence type="ECO:0000313" key="3">
    <source>
        <dbReference type="Proteomes" id="UP000325811"/>
    </source>
</evidence>
<dbReference type="EMBL" id="LR699553">
    <property type="protein sequence ID" value="VVD29038.1"/>
    <property type="molecule type" value="Genomic_DNA"/>
</dbReference>
<proteinExistence type="predicted"/>
<feature type="region of interest" description="Disordered" evidence="1">
    <location>
        <begin position="1"/>
        <end position="26"/>
    </location>
</feature>
<keyword evidence="3" id="KW-1185">Reference proteome</keyword>
<evidence type="ECO:0000256" key="1">
    <source>
        <dbReference type="SAM" id="MobiDB-lite"/>
    </source>
</evidence>
<feature type="compositionally biased region" description="Polar residues" evidence="1">
    <location>
        <begin position="1"/>
        <end position="12"/>
    </location>
</feature>
<reference evidence="2 3" key="1">
    <citation type="submission" date="2019-08" db="EMBL/GenBank/DDBJ databases">
        <authorList>
            <person name="Herpell B J."/>
        </authorList>
    </citation>
    <scope>NUCLEOTIDE SEQUENCE [LARGE SCALE GENOMIC DNA]</scope>
    <source>
        <strain evidence="3">Msb3</strain>
    </source>
</reference>
<name>A0A5Q4YVM4_9BURK</name>
<protein>
    <submittedName>
        <fullName evidence="2">Uncharacterized protein</fullName>
    </submittedName>
</protein>
<sequence>MRNNSPGNSQGNLPAPRKIAGEHQEAKSVAVTGWHGRRVMASAGSMRYQPTCTSIRSHHRAVNA</sequence>
<dbReference type="KEGG" id="pdio:PDMSB3_2582"/>
<evidence type="ECO:0000313" key="2">
    <source>
        <dbReference type="EMBL" id="VVD29038.1"/>
    </source>
</evidence>
<dbReference type="AlphaFoldDB" id="A0A5Q4YVM4"/>
<gene>
    <name evidence="2" type="ORF">PDMSB3_2582</name>
</gene>
<organism evidence="2 3">
    <name type="scientific">Paraburkholderia dioscoreae</name>
    <dbReference type="NCBI Taxonomy" id="2604047"/>
    <lineage>
        <taxon>Bacteria</taxon>
        <taxon>Pseudomonadati</taxon>
        <taxon>Pseudomonadota</taxon>
        <taxon>Betaproteobacteria</taxon>
        <taxon>Burkholderiales</taxon>
        <taxon>Burkholderiaceae</taxon>
        <taxon>Paraburkholderia</taxon>
    </lineage>
</organism>